<comment type="caution">
    <text evidence="5">The sequence shown here is derived from an EMBL/GenBank/DDBJ whole genome shotgun (WGS) entry which is preliminary data.</text>
</comment>
<dbReference type="GO" id="GO:0005524">
    <property type="term" value="F:ATP binding"/>
    <property type="evidence" value="ECO:0007669"/>
    <property type="project" value="UniProtKB-UniRule"/>
</dbReference>
<feature type="binding site" evidence="2">
    <location>
        <position position="52"/>
    </location>
    <ligand>
        <name>ATP</name>
        <dbReference type="ChEBI" id="CHEBI:30616"/>
    </ligand>
</feature>
<dbReference type="VEuPathDB" id="FungiDB:RhiirA1_529215"/>
<dbReference type="AlphaFoldDB" id="A0A2I1G5W4"/>
<protein>
    <submittedName>
        <fullName evidence="5">Kinase-like protein</fullName>
    </submittedName>
</protein>
<dbReference type="InterPro" id="IPR006597">
    <property type="entry name" value="Sel1-like"/>
</dbReference>
<dbReference type="SUPFAM" id="SSF56112">
    <property type="entry name" value="Protein kinase-like (PK-like)"/>
    <property type="match status" value="1"/>
</dbReference>
<dbReference type="InterPro" id="IPR011990">
    <property type="entry name" value="TPR-like_helical_dom_sf"/>
</dbReference>
<dbReference type="GO" id="GO:0004672">
    <property type="term" value="F:protein kinase activity"/>
    <property type="evidence" value="ECO:0007669"/>
    <property type="project" value="InterPro"/>
</dbReference>
<dbReference type="InterPro" id="IPR011009">
    <property type="entry name" value="Kinase-like_dom_sf"/>
</dbReference>
<dbReference type="InterPro" id="IPR000719">
    <property type="entry name" value="Prot_kinase_dom"/>
</dbReference>
<organism evidence="5 6">
    <name type="scientific">Rhizophagus irregularis</name>
    <dbReference type="NCBI Taxonomy" id="588596"/>
    <lineage>
        <taxon>Eukaryota</taxon>
        <taxon>Fungi</taxon>
        <taxon>Fungi incertae sedis</taxon>
        <taxon>Mucoromycota</taxon>
        <taxon>Glomeromycotina</taxon>
        <taxon>Glomeromycetes</taxon>
        <taxon>Glomerales</taxon>
        <taxon>Glomeraceae</taxon>
        <taxon>Rhizophagus</taxon>
    </lineage>
</organism>
<dbReference type="InterPro" id="IPR001245">
    <property type="entry name" value="Ser-Thr/Tyr_kinase_cat_dom"/>
</dbReference>
<dbReference type="VEuPathDB" id="FungiDB:FUN_014973"/>
<dbReference type="PRINTS" id="PR00109">
    <property type="entry name" value="TYRKINASE"/>
</dbReference>
<dbReference type="Pfam" id="PF00069">
    <property type="entry name" value="Pkinase"/>
    <property type="match status" value="1"/>
</dbReference>
<comment type="similarity">
    <text evidence="1">Belongs to the sel-1 family.</text>
</comment>
<keyword evidence="5" id="KW-0808">Transferase</keyword>
<accession>A0A2I1G5W4</accession>
<keyword evidence="2" id="KW-0547">Nucleotide-binding</keyword>
<feature type="domain" description="Protein kinase" evidence="4">
    <location>
        <begin position="23"/>
        <end position="308"/>
    </location>
</feature>
<evidence type="ECO:0000256" key="1">
    <source>
        <dbReference type="ARBA" id="ARBA00038101"/>
    </source>
</evidence>
<dbReference type="PANTHER" id="PTHR11102:SF160">
    <property type="entry name" value="ERAD-ASSOCIATED E3 UBIQUITIN-PROTEIN LIGASE COMPONENT HRD3"/>
    <property type="match status" value="1"/>
</dbReference>
<sequence>MEQTWLEKSIRKKHINFHKYGDFENIEIIGRGAHGRVSKAEWVNRDMCIAIKSIKVFSNADEDIWKNFIKELKNHRKVDYHKNIIRFYGISKGDYYLKGFSYSLTMKIDNILSKIDPTLGEYLMILEYANQGTLRNYLQNPDRIKNWSIKSKFAKELTSGMKCLHEEGIIHRDLHSNNVLVQDHTIKIADLGLSKQLAEMSHGINEIKGVVPYIDPQALKNNEYKLDKKSDVYSVGVLLWEISSERPPFEKSINKASTMLSIIAGNREKPVINTPLEYQSLYIKCWDEDPNKRPSMKDVSEKLKKMNLNHKSQSQLQLPSQSFCLTSSTSSDKITSSSSSYTNDFSVSISDELEEIKKMADDKINNKENNNTQGSKEDNEKIIISEEDEKFLNILVTIFVNSINNGDEYYQTAISLFCFIEENNKDPTDILKLLNLTQTIEHHSCIIGLCYLCGYGTVLDKTHAFNFFKTSAENGDSMGHYFLGQCYLLGMGTNVNLKMTYSSFLKSVESENIAGKCLLGYCYQMGFGTEKDDEKAVEWYQKSVQEDNSMAMCNLAYCYQHGIYLEQNYDLAFDLYQMSANAENSMGQYYLGCCYQEGIATTKDELKAFELFDKSARADNKLAQCKIGLCYQYGKGTPKDEEKAFIWYRKSAEAGNIIAKNQLAYCYSTGLGVKKDETKAFKWFKESAEGGHVSAQYNLGVYYNFGIGTKTDKVQAKLWYEIAIEGGHDGAKDRLNKLLSVN</sequence>
<dbReference type="InterPro" id="IPR050767">
    <property type="entry name" value="Sel1_AlgK"/>
</dbReference>
<keyword evidence="5" id="KW-0418">Kinase</keyword>
<dbReference type="Pfam" id="PF08238">
    <property type="entry name" value="Sel1"/>
    <property type="match status" value="8"/>
</dbReference>
<dbReference type="Gene3D" id="1.25.40.10">
    <property type="entry name" value="Tetratricopeptide repeat domain"/>
    <property type="match status" value="1"/>
</dbReference>
<name>A0A2I1G5W4_9GLOM</name>
<feature type="region of interest" description="Disordered" evidence="3">
    <location>
        <begin position="361"/>
        <end position="380"/>
    </location>
</feature>
<dbReference type="PROSITE" id="PS00107">
    <property type="entry name" value="PROTEIN_KINASE_ATP"/>
    <property type="match status" value="1"/>
</dbReference>
<dbReference type="SUPFAM" id="SSF81901">
    <property type="entry name" value="HCP-like"/>
    <property type="match status" value="2"/>
</dbReference>
<dbReference type="EMBL" id="LLXI01000179">
    <property type="protein sequence ID" value="PKY42038.1"/>
    <property type="molecule type" value="Genomic_DNA"/>
</dbReference>
<dbReference type="VEuPathDB" id="FungiDB:FUN_021232"/>
<dbReference type="InterPro" id="IPR017441">
    <property type="entry name" value="Protein_kinase_ATP_BS"/>
</dbReference>
<dbReference type="PROSITE" id="PS50011">
    <property type="entry name" value="PROTEIN_KINASE_DOM"/>
    <property type="match status" value="1"/>
</dbReference>
<dbReference type="Gene3D" id="1.10.510.10">
    <property type="entry name" value="Transferase(Phosphotransferase) domain 1"/>
    <property type="match status" value="1"/>
</dbReference>
<proteinExistence type="inferred from homology"/>
<dbReference type="PANTHER" id="PTHR11102">
    <property type="entry name" value="SEL-1-LIKE PROTEIN"/>
    <property type="match status" value="1"/>
</dbReference>
<reference evidence="5 6" key="1">
    <citation type="submission" date="2015-10" db="EMBL/GenBank/DDBJ databases">
        <title>Genome analyses suggest a sexual origin of heterokaryosis in a supposedly ancient asexual fungus.</title>
        <authorList>
            <person name="Ropars J."/>
            <person name="Sedzielewska K."/>
            <person name="Noel J."/>
            <person name="Charron P."/>
            <person name="Farinelli L."/>
            <person name="Marton T."/>
            <person name="Kruger M."/>
            <person name="Pelin A."/>
            <person name="Brachmann A."/>
            <person name="Corradi N."/>
        </authorList>
    </citation>
    <scope>NUCLEOTIDE SEQUENCE [LARGE SCALE GENOMIC DNA]</scope>
    <source>
        <strain evidence="5 6">A4</strain>
    </source>
</reference>
<keyword evidence="2" id="KW-0067">ATP-binding</keyword>
<dbReference type="VEuPathDB" id="FungiDB:RhiirFUN_012150"/>
<keyword evidence="6" id="KW-1185">Reference proteome</keyword>
<evidence type="ECO:0000256" key="3">
    <source>
        <dbReference type="SAM" id="MobiDB-lite"/>
    </source>
</evidence>
<dbReference type="SMART" id="SM00671">
    <property type="entry name" value="SEL1"/>
    <property type="match status" value="8"/>
</dbReference>
<evidence type="ECO:0000313" key="5">
    <source>
        <dbReference type="EMBL" id="PKY42038.1"/>
    </source>
</evidence>
<evidence type="ECO:0000259" key="4">
    <source>
        <dbReference type="PROSITE" id="PS50011"/>
    </source>
</evidence>
<gene>
    <name evidence="5" type="ORF">RhiirA4_540080</name>
</gene>
<evidence type="ECO:0000313" key="6">
    <source>
        <dbReference type="Proteomes" id="UP000234323"/>
    </source>
</evidence>
<evidence type="ECO:0000256" key="2">
    <source>
        <dbReference type="PROSITE-ProRule" id="PRU10141"/>
    </source>
</evidence>
<dbReference type="Proteomes" id="UP000234323">
    <property type="component" value="Unassembled WGS sequence"/>
</dbReference>